<accession>A0A151WMP8</accession>
<evidence type="ECO:0000256" key="8">
    <source>
        <dbReference type="ARBA" id="ARBA00023268"/>
    </source>
</evidence>
<evidence type="ECO:0000259" key="10">
    <source>
        <dbReference type="PROSITE" id="PS52004"/>
    </source>
</evidence>
<evidence type="ECO:0000313" key="12">
    <source>
        <dbReference type="Proteomes" id="UP000075809"/>
    </source>
</evidence>
<dbReference type="GO" id="GO:0016491">
    <property type="term" value="F:oxidoreductase activity"/>
    <property type="evidence" value="ECO:0007669"/>
    <property type="project" value="UniProtKB-KW"/>
</dbReference>
<keyword evidence="4" id="KW-0521">NADP</keyword>
<keyword evidence="5" id="KW-0560">Oxidoreductase</keyword>
<sequence length="166" mass="18678">NGYSRSEAMGIVYLQKAKNAKRIYAICPHIKLNNDGYKEEGITHPSLLMQNTLLKEYYNECGIPTSCLDYFETHGTGTKVGDPQEVTAIYNNLGKNRETPLMIGSVKSNLGHGEPASAFIQIAKVKTSVWLPFLFITIEFAFILPTIIFQSHTRICICTNRRLTFL</sequence>
<evidence type="ECO:0000256" key="6">
    <source>
        <dbReference type="ARBA" id="ARBA00023098"/>
    </source>
</evidence>
<dbReference type="SMART" id="SM00825">
    <property type="entry name" value="PKS_KS"/>
    <property type="match status" value="1"/>
</dbReference>
<dbReference type="InterPro" id="IPR020841">
    <property type="entry name" value="PKS_Beta-ketoAc_synthase_dom"/>
</dbReference>
<evidence type="ECO:0000313" key="11">
    <source>
        <dbReference type="EMBL" id="KYQ49071.1"/>
    </source>
</evidence>
<keyword evidence="6" id="KW-0443">Lipid metabolism</keyword>
<keyword evidence="12" id="KW-1185">Reference proteome</keyword>
<dbReference type="STRING" id="64791.A0A151WMP8"/>
<proteinExistence type="predicted"/>
<feature type="transmembrane region" description="Helical" evidence="9">
    <location>
        <begin position="129"/>
        <end position="149"/>
    </location>
</feature>
<name>A0A151WMP8_9HYME</name>
<keyword evidence="9" id="KW-1133">Transmembrane helix</keyword>
<dbReference type="Proteomes" id="UP000075809">
    <property type="component" value="Unassembled WGS sequence"/>
</dbReference>
<dbReference type="SUPFAM" id="SSF53901">
    <property type="entry name" value="Thiolase-like"/>
    <property type="match status" value="1"/>
</dbReference>
<dbReference type="EMBL" id="KQ982943">
    <property type="protein sequence ID" value="KYQ49071.1"/>
    <property type="molecule type" value="Genomic_DNA"/>
</dbReference>
<evidence type="ECO:0000256" key="3">
    <source>
        <dbReference type="ARBA" id="ARBA00022832"/>
    </source>
</evidence>
<evidence type="ECO:0000256" key="2">
    <source>
        <dbReference type="ARBA" id="ARBA00022516"/>
    </source>
</evidence>
<dbReference type="PROSITE" id="PS52004">
    <property type="entry name" value="KS3_2"/>
    <property type="match status" value="1"/>
</dbReference>
<keyword evidence="7" id="KW-0275">Fatty acid biosynthesis</keyword>
<dbReference type="GO" id="GO:0006633">
    <property type="term" value="P:fatty acid biosynthetic process"/>
    <property type="evidence" value="ECO:0007669"/>
    <property type="project" value="UniProtKB-KW"/>
</dbReference>
<dbReference type="PANTHER" id="PTHR43775:SF7">
    <property type="entry name" value="FATTY ACID SYNTHASE"/>
    <property type="match status" value="1"/>
</dbReference>
<gene>
    <name evidence="11" type="ORF">ALC60_11873</name>
</gene>
<evidence type="ECO:0000256" key="5">
    <source>
        <dbReference type="ARBA" id="ARBA00023002"/>
    </source>
</evidence>
<evidence type="ECO:0000256" key="7">
    <source>
        <dbReference type="ARBA" id="ARBA00023160"/>
    </source>
</evidence>
<dbReference type="InterPro" id="IPR014031">
    <property type="entry name" value="Ketoacyl_synth_C"/>
</dbReference>
<organism evidence="11 12">
    <name type="scientific">Mycetomoellerius zeteki</name>
    <dbReference type="NCBI Taxonomy" id="64791"/>
    <lineage>
        <taxon>Eukaryota</taxon>
        <taxon>Metazoa</taxon>
        <taxon>Ecdysozoa</taxon>
        <taxon>Arthropoda</taxon>
        <taxon>Hexapoda</taxon>
        <taxon>Insecta</taxon>
        <taxon>Pterygota</taxon>
        <taxon>Neoptera</taxon>
        <taxon>Endopterygota</taxon>
        <taxon>Hymenoptera</taxon>
        <taxon>Apocrita</taxon>
        <taxon>Aculeata</taxon>
        <taxon>Formicoidea</taxon>
        <taxon>Formicidae</taxon>
        <taxon>Myrmicinae</taxon>
        <taxon>Mycetomoellerius</taxon>
    </lineage>
</organism>
<feature type="domain" description="Ketosynthase family 3 (KS3)" evidence="10">
    <location>
        <begin position="1"/>
        <end position="166"/>
    </location>
</feature>
<keyword evidence="9" id="KW-0472">Membrane</keyword>
<dbReference type="InterPro" id="IPR050091">
    <property type="entry name" value="PKS_NRPS_Biosynth_Enz"/>
</dbReference>
<dbReference type="Gene3D" id="3.40.47.10">
    <property type="match status" value="1"/>
</dbReference>
<evidence type="ECO:0000256" key="4">
    <source>
        <dbReference type="ARBA" id="ARBA00022857"/>
    </source>
</evidence>
<reference evidence="11 12" key="1">
    <citation type="submission" date="2015-09" db="EMBL/GenBank/DDBJ databases">
        <title>Trachymyrmex zeteki WGS genome.</title>
        <authorList>
            <person name="Nygaard S."/>
            <person name="Hu H."/>
            <person name="Boomsma J."/>
            <person name="Zhang G."/>
        </authorList>
    </citation>
    <scope>NUCLEOTIDE SEQUENCE [LARGE SCALE GENOMIC DNA]</scope>
    <source>
        <strain evidence="11">Tzet28-1</strain>
        <tissue evidence="11">Whole body</tissue>
    </source>
</reference>
<evidence type="ECO:0000256" key="1">
    <source>
        <dbReference type="ARBA" id="ARBA00022450"/>
    </source>
</evidence>
<dbReference type="GO" id="GO:0004312">
    <property type="term" value="F:fatty acid synthase activity"/>
    <property type="evidence" value="ECO:0007669"/>
    <property type="project" value="TreeGrafter"/>
</dbReference>
<keyword evidence="9" id="KW-0812">Transmembrane</keyword>
<dbReference type="PANTHER" id="PTHR43775">
    <property type="entry name" value="FATTY ACID SYNTHASE"/>
    <property type="match status" value="1"/>
</dbReference>
<keyword evidence="8" id="KW-0511">Multifunctional enzyme</keyword>
<evidence type="ECO:0000256" key="9">
    <source>
        <dbReference type="SAM" id="Phobius"/>
    </source>
</evidence>
<protein>
    <submittedName>
        <fullName evidence="11">Fatty acid synthase</fullName>
    </submittedName>
</protein>
<feature type="non-terminal residue" evidence="11">
    <location>
        <position position="1"/>
    </location>
</feature>
<keyword evidence="1" id="KW-0596">Phosphopantetheine</keyword>
<dbReference type="InterPro" id="IPR016039">
    <property type="entry name" value="Thiolase-like"/>
</dbReference>
<dbReference type="AlphaFoldDB" id="A0A151WMP8"/>
<keyword evidence="3" id="KW-0276">Fatty acid metabolism</keyword>
<dbReference type="Pfam" id="PF02801">
    <property type="entry name" value="Ketoacyl-synt_C"/>
    <property type="match status" value="1"/>
</dbReference>
<keyword evidence="2" id="KW-0444">Lipid biosynthesis</keyword>